<feature type="region of interest" description="Disordered" evidence="8">
    <location>
        <begin position="1"/>
        <end position="25"/>
    </location>
</feature>
<evidence type="ECO:0000256" key="3">
    <source>
        <dbReference type="ARBA" id="ARBA00012438"/>
    </source>
</evidence>
<dbReference type="GO" id="GO:0016301">
    <property type="term" value="F:kinase activity"/>
    <property type="evidence" value="ECO:0007669"/>
    <property type="project" value="UniProtKB-KW"/>
</dbReference>
<dbReference type="InterPro" id="IPR036890">
    <property type="entry name" value="HATPase_C_sf"/>
</dbReference>
<dbReference type="CDD" id="cd16917">
    <property type="entry name" value="HATPase_UhpB-NarQ-NarX-like"/>
    <property type="match status" value="1"/>
</dbReference>
<feature type="compositionally biased region" description="Polar residues" evidence="8">
    <location>
        <begin position="1"/>
        <end position="10"/>
    </location>
</feature>
<dbReference type="PANTHER" id="PTHR24421:SF58">
    <property type="entry name" value="SIGNAL TRANSDUCTION HISTIDINE-PROTEIN KINASE_PHOSPHATASE UHPB"/>
    <property type="match status" value="1"/>
</dbReference>
<evidence type="ECO:0000256" key="1">
    <source>
        <dbReference type="ARBA" id="ARBA00000085"/>
    </source>
</evidence>
<comment type="caution">
    <text evidence="12">The sequence shown here is derived from an EMBL/GenBank/DDBJ whole genome shotgun (WGS) entry which is preliminary data.</text>
</comment>
<dbReference type="Proteomes" id="UP001235760">
    <property type="component" value="Unassembled WGS sequence"/>
</dbReference>
<keyword evidence="7" id="KW-0902">Two-component regulatory system</keyword>
<accession>A0ABT9G3Y4</accession>
<dbReference type="Pfam" id="PF07730">
    <property type="entry name" value="HisKA_3"/>
    <property type="match status" value="1"/>
</dbReference>
<keyword evidence="13" id="KW-1185">Reference proteome</keyword>
<evidence type="ECO:0000256" key="8">
    <source>
        <dbReference type="SAM" id="MobiDB-lite"/>
    </source>
</evidence>
<feature type="domain" description="Histidine kinase" evidence="10">
    <location>
        <begin position="288"/>
        <end position="488"/>
    </location>
</feature>
<keyword evidence="6 12" id="KW-0418">Kinase</keyword>
<name>A0ABT9G3Y4_LEPDI</name>
<dbReference type="RefSeq" id="WP_305749742.1">
    <property type="nucleotide sequence ID" value="NZ_JAUZEE010000005.1"/>
</dbReference>
<dbReference type="InterPro" id="IPR050482">
    <property type="entry name" value="Sensor_HK_TwoCompSys"/>
</dbReference>
<dbReference type="SMART" id="SM00304">
    <property type="entry name" value="HAMP"/>
    <property type="match status" value="1"/>
</dbReference>
<gene>
    <name evidence="12" type="ORF">Q8X39_11125</name>
</gene>
<dbReference type="Pfam" id="PF00672">
    <property type="entry name" value="HAMP"/>
    <property type="match status" value="1"/>
</dbReference>
<dbReference type="EMBL" id="JAUZEE010000005">
    <property type="protein sequence ID" value="MDP4301190.1"/>
    <property type="molecule type" value="Genomic_DNA"/>
</dbReference>
<sequence>MASLTASSEPSTPPRPEGAPAAAPAPGGLASGHSLRFKVQVLLAVLMAGFIAALLLLQIAATRSSVHEEIVAGNRVAGQMLQRVGWVYRLSGPDAMLDFLRQLGRVRANEISLVDRDGHVVYRSPPSVYKQGREAPAWFVAWVAPPPQRQLIELPGGGRLTVEADASRAILDGWDDLLRLAALGGAALLLINALVFWFVGVTLRPFATILAGLGRLERGDYAARLPALPGREAGSIGAAINRMAAAVEDQLQARLAAYEARRSLAESREIAHQIELHTERERREIARELHDELGQSVTAMRSLALSLANRLATRDSAGQATATLIADEAGRLYAVMHGLIPRLTPLALDSLGLADALADLAGGARQHPGAPRIELTVAPLPADLDGDLALAAYRVVQEALNNALRHSGATLLHIAVQVDDGPEGERLRVRVDDNGRGLPADWQRPGHYGLRGLRERVRSLGGSLAVGTAQVGGESPGVRLDASLPMRREAGR</sequence>
<dbReference type="Gene3D" id="3.30.565.10">
    <property type="entry name" value="Histidine kinase-like ATPase, C-terminal domain"/>
    <property type="match status" value="1"/>
</dbReference>
<dbReference type="InterPro" id="IPR003660">
    <property type="entry name" value="HAMP_dom"/>
</dbReference>
<evidence type="ECO:0000256" key="7">
    <source>
        <dbReference type="ARBA" id="ARBA00023012"/>
    </source>
</evidence>
<dbReference type="Pfam" id="PF02518">
    <property type="entry name" value="HATPase_c"/>
    <property type="match status" value="1"/>
</dbReference>
<reference evidence="12 13" key="1">
    <citation type="submission" date="2023-08" db="EMBL/GenBank/DDBJ databases">
        <authorList>
            <person name="Roldan D.M."/>
            <person name="Menes R.J."/>
        </authorList>
    </citation>
    <scope>NUCLEOTIDE SEQUENCE [LARGE SCALE GENOMIC DNA]</scope>
    <source>
        <strain evidence="12 13">CCM 2812</strain>
    </source>
</reference>
<keyword evidence="5" id="KW-0808">Transferase</keyword>
<evidence type="ECO:0000256" key="5">
    <source>
        <dbReference type="ARBA" id="ARBA00022679"/>
    </source>
</evidence>
<dbReference type="InterPro" id="IPR011712">
    <property type="entry name" value="Sig_transdc_His_kin_sub3_dim/P"/>
</dbReference>
<dbReference type="InterPro" id="IPR003594">
    <property type="entry name" value="HATPase_dom"/>
</dbReference>
<feature type="transmembrane region" description="Helical" evidence="9">
    <location>
        <begin position="177"/>
        <end position="199"/>
    </location>
</feature>
<keyword evidence="4" id="KW-0597">Phosphoprotein</keyword>
<dbReference type="PROSITE" id="PS50885">
    <property type="entry name" value="HAMP"/>
    <property type="match status" value="1"/>
</dbReference>
<dbReference type="Gene3D" id="1.20.5.1930">
    <property type="match status" value="1"/>
</dbReference>
<comment type="catalytic activity">
    <reaction evidence="1">
        <text>ATP + protein L-histidine = ADP + protein N-phospho-L-histidine.</text>
        <dbReference type="EC" id="2.7.13.3"/>
    </reaction>
</comment>
<dbReference type="SUPFAM" id="SSF55874">
    <property type="entry name" value="ATPase domain of HSP90 chaperone/DNA topoisomerase II/histidine kinase"/>
    <property type="match status" value="1"/>
</dbReference>
<evidence type="ECO:0000256" key="4">
    <source>
        <dbReference type="ARBA" id="ARBA00022553"/>
    </source>
</evidence>
<evidence type="ECO:0000256" key="6">
    <source>
        <dbReference type="ARBA" id="ARBA00022777"/>
    </source>
</evidence>
<keyword evidence="9" id="KW-0812">Transmembrane</keyword>
<feature type="domain" description="HAMP" evidence="11">
    <location>
        <begin position="200"/>
        <end position="252"/>
    </location>
</feature>
<evidence type="ECO:0000313" key="13">
    <source>
        <dbReference type="Proteomes" id="UP001235760"/>
    </source>
</evidence>
<evidence type="ECO:0000256" key="9">
    <source>
        <dbReference type="SAM" id="Phobius"/>
    </source>
</evidence>
<evidence type="ECO:0000313" key="12">
    <source>
        <dbReference type="EMBL" id="MDP4301190.1"/>
    </source>
</evidence>
<evidence type="ECO:0000259" key="10">
    <source>
        <dbReference type="PROSITE" id="PS50109"/>
    </source>
</evidence>
<keyword evidence="9" id="KW-0472">Membrane</keyword>
<evidence type="ECO:0000256" key="2">
    <source>
        <dbReference type="ARBA" id="ARBA00004370"/>
    </source>
</evidence>
<feature type="region of interest" description="Disordered" evidence="8">
    <location>
        <begin position="471"/>
        <end position="492"/>
    </location>
</feature>
<protein>
    <recommendedName>
        <fullName evidence="3">histidine kinase</fullName>
        <ecNumber evidence="3">2.7.13.3</ecNumber>
    </recommendedName>
</protein>
<dbReference type="PROSITE" id="PS50109">
    <property type="entry name" value="HIS_KIN"/>
    <property type="match status" value="1"/>
</dbReference>
<dbReference type="EC" id="2.7.13.3" evidence="3"/>
<dbReference type="SMART" id="SM00387">
    <property type="entry name" value="HATPase_c"/>
    <property type="match status" value="1"/>
</dbReference>
<organism evidence="12 13">
    <name type="scientific">Leptothrix discophora</name>
    <dbReference type="NCBI Taxonomy" id="89"/>
    <lineage>
        <taxon>Bacteria</taxon>
        <taxon>Pseudomonadati</taxon>
        <taxon>Pseudomonadota</taxon>
        <taxon>Betaproteobacteria</taxon>
        <taxon>Burkholderiales</taxon>
        <taxon>Sphaerotilaceae</taxon>
        <taxon>Leptothrix</taxon>
    </lineage>
</organism>
<proteinExistence type="predicted"/>
<dbReference type="Gene3D" id="6.10.340.10">
    <property type="match status" value="1"/>
</dbReference>
<evidence type="ECO:0000259" key="11">
    <source>
        <dbReference type="PROSITE" id="PS50885"/>
    </source>
</evidence>
<feature type="transmembrane region" description="Helical" evidence="9">
    <location>
        <begin position="39"/>
        <end position="57"/>
    </location>
</feature>
<comment type="subcellular location">
    <subcellularLocation>
        <location evidence="2">Membrane</location>
    </subcellularLocation>
</comment>
<dbReference type="PANTHER" id="PTHR24421">
    <property type="entry name" value="NITRATE/NITRITE SENSOR PROTEIN NARX-RELATED"/>
    <property type="match status" value="1"/>
</dbReference>
<keyword evidence="9" id="KW-1133">Transmembrane helix</keyword>
<dbReference type="InterPro" id="IPR005467">
    <property type="entry name" value="His_kinase_dom"/>
</dbReference>